<dbReference type="PANTHER" id="PTHR24185">
    <property type="entry name" value="CALCIUM-INDEPENDENT PHOSPHOLIPASE A2-GAMMA"/>
    <property type="match status" value="1"/>
</dbReference>
<keyword evidence="1" id="KW-0378">Hydrolase</keyword>
<evidence type="ECO:0000256" key="3">
    <source>
        <dbReference type="ARBA" id="ARBA00023098"/>
    </source>
</evidence>
<evidence type="ECO:0000256" key="2">
    <source>
        <dbReference type="ARBA" id="ARBA00022963"/>
    </source>
</evidence>
<protein>
    <recommendedName>
        <fullName evidence="5">PNPLA domain-containing protein</fullName>
    </recommendedName>
</protein>
<evidence type="ECO:0000313" key="7">
    <source>
        <dbReference type="Proteomes" id="UP000018144"/>
    </source>
</evidence>
<comment type="caution">
    <text evidence="4">Lacks conserved residue(s) required for the propagation of feature annotation.</text>
</comment>
<evidence type="ECO:0000256" key="4">
    <source>
        <dbReference type="PROSITE-ProRule" id="PRU01161"/>
    </source>
</evidence>
<dbReference type="GO" id="GO:0019369">
    <property type="term" value="P:arachidonate metabolic process"/>
    <property type="evidence" value="ECO:0007669"/>
    <property type="project" value="TreeGrafter"/>
</dbReference>
<dbReference type="Pfam" id="PF01734">
    <property type="entry name" value="Patatin"/>
    <property type="match status" value="1"/>
</dbReference>
<dbReference type="GO" id="GO:0046486">
    <property type="term" value="P:glycerolipid metabolic process"/>
    <property type="evidence" value="ECO:0007669"/>
    <property type="project" value="UniProtKB-ARBA"/>
</dbReference>
<dbReference type="SUPFAM" id="SSF52151">
    <property type="entry name" value="FabD/lysophospholipase-like"/>
    <property type="match status" value="1"/>
</dbReference>
<evidence type="ECO:0000313" key="6">
    <source>
        <dbReference type="EMBL" id="CCX34849.1"/>
    </source>
</evidence>
<dbReference type="GO" id="GO:0016042">
    <property type="term" value="P:lipid catabolic process"/>
    <property type="evidence" value="ECO:0007669"/>
    <property type="project" value="UniProtKB-KW"/>
</dbReference>
<dbReference type="eggNOG" id="ENOG502SEKY">
    <property type="taxonomic scope" value="Eukaryota"/>
</dbReference>
<dbReference type="OMA" id="PKPCQYF"/>
<dbReference type="GO" id="GO:0047499">
    <property type="term" value="F:calcium-independent phospholipase A2 activity"/>
    <property type="evidence" value="ECO:0007669"/>
    <property type="project" value="TreeGrafter"/>
</dbReference>
<dbReference type="STRING" id="1076935.U4LT46"/>
<gene>
    <name evidence="6" type="ORF">PCON_04367</name>
</gene>
<dbReference type="GO" id="GO:0016020">
    <property type="term" value="C:membrane"/>
    <property type="evidence" value="ECO:0007669"/>
    <property type="project" value="TreeGrafter"/>
</dbReference>
<dbReference type="Gene3D" id="3.40.1090.10">
    <property type="entry name" value="Cytosolic phospholipase A2 catalytic domain"/>
    <property type="match status" value="1"/>
</dbReference>
<name>U4LT46_PYROM</name>
<reference evidence="6 7" key="1">
    <citation type="journal article" date="2013" name="PLoS Genet.">
        <title>The genome and development-dependent transcriptomes of Pyronema confluens: a window into fungal evolution.</title>
        <authorList>
            <person name="Traeger S."/>
            <person name="Altegoer F."/>
            <person name="Freitag M."/>
            <person name="Gabaldon T."/>
            <person name="Kempken F."/>
            <person name="Kumar A."/>
            <person name="Marcet-Houben M."/>
            <person name="Poggeler S."/>
            <person name="Stajich J.E."/>
            <person name="Nowrousian M."/>
        </authorList>
    </citation>
    <scope>NUCLEOTIDE SEQUENCE [LARGE SCALE GENOMIC DNA]</scope>
    <source>
        <strain evidence="7">CBS 100304</strain>
        <tissue evidence="6">Vegetative mycelium</tissue>
    </source>
</reference>
<dbReference type="PROSITE" id="PS51635">
    <property type="entry name" value="PNPLA"/>
    <property type="match status" value="1"/>
</dbReference>
<feature type="short sequence motif" description="GXGXXG" evidence="4">
    <location>
        <begin position="16"/>
        <end position="21"/>
    </location>
</feature>
<feature type="short sequence motif" description="GXSXG" evidence="4">
    <location>
        <begin position="56"/>
        <end position="60"/>
    </location>
</feature>
<dbReference type="OrthoDB" id="1658288at2759"/>
<feature type="domain" description="PNPLA" evidence="5">
    <location>
        <begin position="12"/>
        <end position="61"/>
    </location>
</feature>
<dbReference type="InterPro" id="IPR002641">
    <property type="entry name" value="PNPLA_dom"/>
</dbReference>
<dbReference type="Proteomes" id="UP000018144">
    <property type="component" value="Unassembled WGS sequence"/>
</dbReference>
<organism evidence="6 7">
    <name type="scientific">Pyronema omphalodes (strain CBS 100304)</name>
    <name type="common">Pyronema confluens</name>
    <dbReference type="NCBI Taxonomy" id="1076935"/>
    <lineage>
        <taxon>Eukaryota</taxon>
        <taxon>Fungi</taxon>
        <taxon>Dikarya</taxon>
        <taxon>Ascomycota</taxon>
        <taxon>Pezizomycotina</taxon>
        <taxon>Pezizomycetes</taxon>
        <taxon>Pezizales</taxon>
        <taxon>Pyronemataceae</taxon>
        <taxon>Pyronema</taxon>
    </lineage>
</organism>
<dbReference type="AlphaFoldDB" id="U4LT46"/>
<evidence type="ECO:0000256" key="1">
    <source>
        <dbReference type="ARBA" id="ARBA00022801"/>
    </source>
</evidence>
<dbReference type="PANTHER" id="PTHR24185:SF1">
    <property type="entry name" value="CALCIUM-INDEPENDENT PHOSPHOLIPASE A2-GAMMA"/>
    <property type="match status" value="1"/>
</dbReference>
<keyword evidence="3" id="KW-0443">Lipid metabolism</keyword>
<dbReference type="EMBL" id="HF936636">
    <property type="protein sequence ID" value="CCX34849.1"/>
    <property type="molecule type" value="Genomic_DNA"/>
</dbReference>
<proteinExistence type="predicted"/>
<evidence type="ECO:0000259" key="5">
    <source>
        <dbReference type="PROSITE" id="PS51635"/>
    </source>
</evidence>
<keyword evidence="7" id="KW-1185">Reference proteome</keyword>
<dbReference type="InterPro" id="IPR016035">
    <property type="entry name" value="Acyl_Trfase/lysoPLipase"/>
</dbReference>
<sequence>MPEPSHGGLRMLSLDGGGVRGISELVILNELMLRIQHRLQLSELPKPCQYFDIIGGTSTGG</sequence>
<keyword evidence="2" id="KW-0442">Lipid degradation</keyword>
<accession>U4LT46</accession>